<keyword evidence="5" id="KW-0547">Nucleotide-binding</keyword>
<dbReference type="AlphaFoldDB" id="Q2GR92"/>
<dbReference type="GO" id="GO:0046084">
    <property type="term" value="P:adenine biosynthetic process"/>
    <property type="evidence" value="ECO:0007669"/>
    <property type="project" value="EnsemblFungi"/>
</dbReference>
<gene>
    <name evidence="10" type="ORF">CHGG_09512</name>
</gene>
<dbReference type="PANTHER" id="PTHR43700:SF1">
    <property type="entry name" value="PHOSPHORIBOSYLAMINOIMIDAZOLE-SUCCINOCARBOXAMIDE SYNTHASE"/>
    <property type="match status" value="1"/>
</dbReference>
<protein>
    <recommendedName>
        <fullName evidence="3">Phosphoribosylaminoimidazole-succinocarboxamide synthase</fullName>
        <ecNumber evidence="2">6.3.2.6</ecNumber>
    </recommendedName>
    <alternativeName>
        <fullName evidence="8">SAICAR synthetase</fullName>
    </alternativeName>
</protein>
<dbReference type="FunCoup" id="Q2GR92">
    <property type="interactions" value="693"/>
</dbReference>
<dbReference type="GO" id="GO:0004639">
    <property type="term" value="F:phosphoribosylaminoimidazolesuccinocarboxamide synthase activity"/>
    <property type="evidence" value="ECO:0007669"/>
    <property type="project" value="UniProtKB-EC"/>
</dbReference>
<dbReference type="GO" id="GO:0005524">
    <property type="term" value="F:ATP binding"/>
    <property type="evidence" value="ECO:0007669"/>
    <property type="project" value="UniProtKB-KW"/>
</dbReference>
<dbReference type="GeneID" id="4395613"/>
<dbReference type="Pfam" id="PF01259">
    <property type="entry name" value="SAICAR_synt"/>
    <property type="match status" value="1"/>
</dbReference>
<evidence type="ECO:0000256" key="7">
    <source>
        <dbReference type="ARBA" id="ARBA00022840"/>
    </source>
</evidence>
<dbReference type="GO" id="GO:0005737">
    <property type="term" value="C:cytoplasm"/>
    <property type="evidence" value="ECO:0007669"/>
    <property type="project" value="TreeGrafter"/>
</dbReference>
<dbReference type="Proteomes" id="UP000001056">
    <property type="component" value="Unassembled WGS sequence"/>
</dbReference>
<evidence type="ECO:0000313" key="11">
    <source>
        <dbReference type="Proteomes" id="UP000001056"/>
    </source>
</evidence>
<dbReference type="OrthoDB" id="9991235at2759"/>
<feature type="domain" description="SAICAR synthetase/ADE2 N-terminal" evidence="9">
    <location>
        <begin position="18"/>
        <end position="170"/>
    </location>
</feature>
<evidence type="ECO:0000256" key="4">
    <source>
        <dbReference type="ARBA" id="ARBA00022598"/>
    </source>
</evidence>
<dbReference type="InParanoid" id="Q2GR92"/>
<reference evidence="11" key="1">
    <citation type="journal article" date="2015" name="Genome Announc.">
        <title>Draft genome sequence of the cellulolytic fungus Chaetomium globosum.</title>
        <authorList>
            <person name="Cuomo C.A."/>
            <person name="Untereiner W.A."/>
            <person name="Ma L.-J."/>
            <person name="Grabherr M."/>
            <person name="Birren B.W."/>
        </authorList>
    </citation>
    <scope>NUCLEOTIDE SEQUENCE [LARGE SCALE GENOMIC DNA]</scope>
    <source>
        <strain evidence="11">ATCC 6205 / CBS 148.51 / DSM 1962 / NBRC 6347 / NRRL 1970</strain>
    </source>
</reference>
<organism evidence="10 11">
    <name type="scientific">Chaetomium globosum (strain ATCC 6205 / CBS 148.51 / DSM 1962 / NBRC 6347 / NRRL 1970)</name>
    <name type="common">Soil fungus</name>
    <dbReference type="NCBI Taxonomy" id="306901"/>
    <lineage>
        <taxon>Eukaryota</taxon>
        <taxon>Fungi</taxon>
        <taxon>Dikarya</taxon>
        <taxon>Ascomycota</taxon>
        <taxon>Pezizomycotina</taxon>
        <taxon>Sordariomycetes</taxon>
        <taxon>Sordariomycetidae</taxon>
        <taxon>Sordariales</taxon>
        <taxon>Chaetomiaceae</taxon>
        <taxon>Chaetomium</taxon>
    </lineage>
</organism>
<keyword evidence="4" id="KW-0436">Ligase</keyword>
<keyword evidence="11" id="KW-1185">Reference proteome</keyword>
<evidence type="ECO:0000256" key="6">
    <source>
        <dbReference type="ARBA" id="ARBA00022755"/>
    </source>
</evidence>
<evidence type="ECO:0000313" key="10">
    <source>
        <dbReference type="EMBL" id="EAQ85498.1"/>
    </source>
</evidence>
<name>Q2GR92_CHAGB</name>
<evidence type="ECO:0000256" key="2">
    <source>
        <dbReference type="ARBA" id="ARBA00012217"/>
    </source>
</evidence>
<dbReference type="RefSeq" id="XP_001227439.1">
    <property type="nucleotide sequence ID" value="XM_001227438.1"/>
</dbReference>
<dbReference type="OMA" id="QERNCPR"/>
<comment type="pathway">
    <text evidence="1">Purine metabolism; IMP biosynthesis via de novo pathway; 5-amino-1-(5-phospho-D-ribosyl)imidazole-4-carboxamide from 5-amino-1-(5-phospho-D-ribosyl)imidazole-4-carboxylate: step 1/2.</text>
</comment>
<dbReference type="EC" id="6.3.2.6" evidence="2"/>
<evidence type="ECO:0000256" key="5">
    <source>
        <dbReference type="ARBA" id="ARBA00022741"/>
    </source>
</evidence>
<dbReference type="Gene3D" id="3.30.470.20">
    <property type="entry name" value="ATP-grasp fold, B domain"/>
    <property type="match status" value="1"/>
</dbReference>
<dbReference type="UniPathway" id="UPA00074">
    <property type="reaction ID" value="UER00131"/>
</dbReference>
<dbReference type="STRING" id="306901.Q2GR92"/>
<dbReference type="VEuPathDB" id="FungiDB:CHGG_09512"/>
<keyword evidence="7" id="KW-0067">ATP-binding</keyword>
<keyword evidence="6" id="KW-0658">Purine biosynthesis</keyword>
<accession>Q2GR92</accession>
<dbReference type="HOGENOM" id="CLU_1255844_0_0_1"/>
<evidence type="ECO:0000256" key="8">
    <source>
        <dbReference type="ARBA" id="ARBA00030409"/>
    </source>
</evidence>
<proteinExistence type="predicted"/>
<evidence type="ECO:0000259" key="9">
    <source>
        <dbReference type="Pfam" id="PF01259"/>
    </source>
</evidence>
<evidence type="ECO:0000256" key="3">
    <source>
        <dbReference type="ARBA" id="ARBA00016460"/>
    </source>
</evidence>
<sequence length="220" mass="24164">MTEALTSIQLTSLPRISQGKVSAYDVILKNGIPTKGAILTLLSAKWFEVLSSRVPGLKHHFLHLGPPPASGLSQEEQQMLRGRSMTVRYKETQTIHGLPQPAGLKRCERLPKPIYTPSTKAELGDKDINISPDEARGIVGDKYAGRLEELALACYNAGAAYAEERGIIIVLRNWLTDNGLKGKPDVEMPPEVVEKTKGRYTEVFKLMTGESLEDVLKAAN</sequence>
<evidence type="ECO:0000256" key="1">
    <source>
        <dbReference type="ARBA" id="ARBA00004672"/>
    </source>
</evidence>
<dbReference type="GO" id="GO:0006189">
    <property type="term" value="P:'de novo' IMP biosynthetic process"/>
    <property type="evidence" value="ECO:0007669"/>
    <property type="project" value="UniProtKB-UniPathway"/>
</dbReference>
<dbReference type="eggNOG" id="KOG2835">
    <property type="taxonomic scope" value="Eukaryota"/>
</dbReference>
<dbReference type="InterPro" id="IPR028923">
    <property type="entry name" value="SAICAR_synt/ADE2_N"/>
</dbReference>
<dbReference type="EMBL" id="CH408034">
    <property type="protein sequence ID" value="EAQ85498.1"/>
    <property type="molecule type" value="Genomic_DNA"/>
</dbReference>
<dbReference type="PANTHER" id="PTHR43700">
    <property type="entry name" value="PHOSPHORIBOSYLAMINOIMIDAZOLE-SUCCINOCARBOXAMIDE SYNTHASE"/>
    <property type="match status" value="1"/>
</dbReference>
<dbReference type="SUPFAM" id="SSF56104">
    <property type="entry name" value="SAICAR synthase-like"/>
    <property type="match status" value="1"/>
</dbReference>